<keyword evidence="1" id="KW-1133">Transmembrane helix</keyword>
<feature type="transmembrane region" description="Helical" evidence="1">
    <location>
        <begin position="44"/>
        <end position="62"/>
    </location>
</feature>
<reference evidence="2 3" key="1">
    <citation type="submission" date="2020-12" db="EMBL/GenBank/DDBJ databases">
        <title>Streptomyces typhae sp. nov., a novel endophytic actinomycete isolated from the root of cattail pollen (Typha angustifolia L.).</title>
        <authorList>
            <person name="Peng C."/>
            <person name="Liu C."/>
        </authorList>
    </citation>
    <scope>NUCLEOTIDE SEQUENCE [LARGE SCALE GENOMIC DNA]</scope>
    <source>
        <strain evidence="2 3">JCM 4753</strain>
    </source>
</reference>
<sequence length="195" mass="20846">MLIPLGTVAGTVIGLYLGIWASVVTVLAAAAVAGILVGGLWNRAGAALLAVAAVMGTGFFSGPTLHETYLKQFGERTDALVVDTAKRYNAKGHERDICRVVDTSGAVTDLGERQNCYGQFKSKQHITLFKDPHGGLDPWAEATRDRGLDTVSLSATGGMFAITVTAVFYAGARRRSGREMDARKVRKYARARRTA</sequence>
<name>A0ABS0XIR4_9ACTN</name>
<dbReference type="EMBL" id="JAEKOZ010000050">
    <property type="protein sequence ID" value="MBJ3813112.1"/>
    <property type="molecule type" value="Genomic_DNA"/>
</dbReference>
<keyword evidence="1" id="KW-0472">Membrane</keyword>
<evidence type="ECO:0000313" key="3">
    <source>
        <dbReference type="Proteomes" id="UP000634780"/>
    </source>
</evidence>
<gene>
    <name evidence="2" type="ORF">JGB26_39665</name>
</gene>
<dbReference type="RefSeq" id="WP_190120505.1">
    <property type="nucleotide sequence ID" value="NZ_BMVR01000026.1"/>
</dbReference>
<organism evidence="2 3">
    <name type="scientific">Streptomyces flavofungini</name>
    <dbReference type="NCBI Taxonomy" id="68200"/>
    <lineage>
        <taxon>Bacteria</taxon>
        <taxon>Bacillati</taxon>
        <taxon>Actinomycetota</taxon>
        <taxon>Actinomycetes</taxon>
        <taxon>Kitasatosporales</taxon>
        <taxon>Streptomycetaceae</taxon>
        <taxon>Streptomyces</taxon>
    </lineage>
</organism>
<proteinExistence type="predicted"/>
<feature type="transmembrane region" description="Helical" evidence="1">
    <location>
        <begin position="151"/>
        <end position="170"/>
    </location>
</feature>
<protein>
    <recommendedName>
        <fullName evidence="4">Integral membrane protein</fullName>
    </recommendedName>
</protein>
<keyword evidence="1" id="KW-0812">Transmembrane</keyword>
<comment type="caution">
    <text evidence="2">The sequence shown here is derived from an EMBL/GenBank/DDBJ whole genome shotgun (WGS) entry which is preliminary data.</text>
</comment>
<evidence type="ECO:0000256" key="1">
    <source>
        <dbReference type="SAM" id="Phobius"/>
    </source>
</evidence>
<keyword evidence="3" id="KW-1185">Reference proteome</keyword>
<dbReference type="Proteomes" id="UP000634780">
    <property type="component" value="Unassembled WGS sequence"/>
</dbReference>
<evidence type="ECO:0008006" key="4">
    <source>
        <dbReference type="Google" id="ProtNLM"/>
    </source>
</evidence>
<evidence type="ECO:0000313" key="2">
    <source>
        <dbReference type="EMBL" id="MBJ3813112.1"/>
    </source>
</evidence>
<feature type="transmembrane region" description="Helical" evidence="1">
    <location>
        <begin position="12"/>
        <end position="37"/>
    </location>
</feature>
<accession>A0ABS0XIR4</accession>